<dbReference type="Pfam" id="PF06441">
    <property type="entry name" value="EHN"/>
    <property type="match status" value="1"/>
</dbReference>
<keyword evidence="9" id="KW-1185">Reference proteome</keyword>
<organism evidence="9 10">
    <name type="scientific">Frankliniella occidentalis</name>
    <name type="common">Western flower thrips</name>
    <name type="synonym">Euthrips occidentalis</name>
    <dbReference type="NCBI Taxonomy" id="133901"/>
    <lineage>
        <taxon>Eukaryota</taxon>
        <taxon>Metazoa</taxon>
        <taxon>Ecdysozoa</taxon>
        <taxon>Arthropoda</taxon>
        <taxon>Hexapoda</taxon>
        <taxon>Insecta</taxon>
        <taxon>Pterygota</taxon>
        <taxon>Neoptera</taxon>
        <taxon>Paraneoptera</taxon>
        <taxon>Thysanoptera</taxon>
        <taxon>Terebrantia</taxon>
        <taxon>Thripoidea</taxon>
        <taxon>Thripidae</taxon>
        <taxon>Frankliniella</taxon>
    </lineage>
</organism>
<dbReference type="GO" id="GO:0097176">
    <property type="term" value="P:epoxide metabolic process"/>
    <property type="evidence" value="ECO:0007669"/>
    <property type="project" value="TreeGrafter"/>
</dbReference>
<evidence type="ECO:0000313" key="10">
    <source>
        <dbReference type="RefSeq" id="XP_026277831.1"/>
    </source>
</evidence>
<dbReference type="Gene3D" id="3.40.50.1820">
    <property type="entry name" value="alpha/beta hydrolase"/>
    <property type="match status" value="1"/>
</dbReference>
<dbReference type="PANTHER" id="PTHR21661">
    <property type="entry name" value="EPOXIDE HYDROLASE 1-RELATED"/>
    <property type="match status" value="1"/>
</dbReference>
<feature type="domain" description="Epoxide hydrolase N-terminal" evidence="8">
    <location>
        <begin position="52"/>
        <end position="161"/>
    </location>
</feature>
<evidence type="ECO:0000256" key="1">
    <source>
        <dbReference type="ARBA" id="ARBA00000221"/>
    </source>
</evidence>
<reference evidence="10" key="1">
    <citation type="submission" date="2025-08" db="UniProtKB">
        <authorList>
            <consortium name="RefSeq"/>
        </authorList>
    </citation>
    <scope>IDENTIFICATION</scope>
    <source>
        <tissue evidence="10">Whole organism</tissue>
    </source>
</reference>
<dbReference type="GeneID" id="113206119"/>
<comment type="function">
    <text evidence="6">Catalyzes juvenile hormone hydrolysis.</text>
</comment>
<dbReference type="KEGG" id="foc:113206119"/>
<gene>
    <name evidence="10" type="primary">LOC113206119</name>
</gene>
<feature type="active site" description="Nucleophile" evidence="7">
    <location>
        <position position="228"/>
    </location>
</feature>
<evidence type="ECO:0000256" key="6">
    <source>
        <dbReference type="PIRNR" id="PIRNR001112"/>
    </source>
</evidence>
<comment type="similarity">
    <text evidence="3 6">Belongs to the peptidase S33 family.</text>
</comment>
<feature type="active site" description="Proton donor" evidence="7">
    <location>
        <position position="374"/>
    </location>
</feature>
<evidence type="ECO:0000256" key="4">
    <source>
        <dbReference type="ARBA" id="ARBA00022797"/>
    </source>
</evidence>
<comment type="subcellular location">
    <subcellularLocation>
        <location evidence="6">Endoplasmic reticulum membrane</location>
    </subcellularLocation>
    <subcellularLocation>
        <location evidence="2">Microsome membrane</location>
        <topology evidence="2">Single-pass membrane protein</topology>
    </subcellularLocation>
</comment>
<keyword evidence="6" id="KW-0472">Membrane</keyword>
<dbReference type="PANTHER" id="PTHR21661:SF35">
    <property type="entry name" value="EPOXIDE HYDROLASE"/>
    <property type="match status" value="1"/>
</dbReference>
<evidence type="ECO:0000256" key="2">
    <source>
        <dbReference type="ARBA" id="ARBA00004111"/>
    </source>
</evidence>
<protein>
    <recommendedName>
        <fullName evidence="6">Epoxide hydrolase</fullName>
        <ecNumber evidence="6">3.3.2.9</ecNumber>
    </recommendedName>
</protein>
<feature type="active site" description="Proton acceptor" evidence="7">
    <location>
        <position position="431"/>
    </location>
</feature>
<accession>A0A6J1SGX5</accession>
<dbReference type="InterPro" id="IPR010497">
    <property type="entry name" value="Epoxide_hydro_N"/>
</dbReference>
<evidence type="ECO:0000313" key="9">
    <source>
        <dbReference type="Proteomes" id="UP000504606"/>
    </source>
</evidence>
<keyword evidence="5 6" id="KW-0378">Hydrolase</keyword>
<keyword evidence="4 6" id="KW-0058">Aromatic hydrocarbons catabolism</keyword>
<dbReference type="RefSeq" id="XP_026277831.1">
    <property type="nucleotide sequence ID" value="XM_026422046.2"/>
</dbReference>
<keyword evidence="6" id="KW-0256">Endoplasmic reticulum</keyword>
<dbReference type="InterPro" id="IPR029058">
    <property type="entry name" value="AB_hydrolase_fold"/>
</dbReference>
<comment type="catalytic activity">
    <reaction evidence="1 6">
        <text>1-(4-methoxyphenyl)-N-methyl-N-[(3-methyloxetan-3-yl)methyl]methanamine + H2O = 2-{[(4-methoxybenzyl)(methyl)amino]methyl}-2-methylpropane-1,3-diol</text>
        <dbReference type="Rhea" id="RHEA:55764"/>
        <dbReference type="ChEBI" id="CHEBI:15377"/>
        <dbReference type="ChEBI" id="CHEBI:139161"/>
        <dbReference type="ChEBI" id="CHEBI:139164"/>
        <dbReference type="EC" id="3.3.2.9"/>
    </reaction>
</comment>
<name>A0A6J1SGX5_FRAOC</name>
<dbReference type="PIRSF" id="PIRSF001112">
    <property type="entry name" value="Epoxide_hydrolase"/>
    <property type="match status" value="1"/>
</dbReference>
<dbReference type="Proteomes" id="UP000504606">
    <property type="component" value="Unplaced"/>
</dbReference>
<dbReference type="InterPro" id="IPR000639">
    <property type="entry name" value="Epox_hydrolase-like"/>
</dbReference>
<dbReference type="PRINTS" id="PR00412">
    <property type="entry name" value="EPOXHYDRLASE"/>
</dbReference>
<proteinExistence type="inferred from homology"/>
<evidence type="ECO:0000256" key="7">
    <source>
        <dbReference type="PIRSR" id="PIRSR001112-1"/>
    </source>
</evidence>
<dbReference type="EC" id="3.3.2.9" evidence="6"/>
<evidence type="ECO:0000259" key="8">
    <source>
        <dbReference type="Pfam" id="PF06441"/>
    </source>
</evidence>
<dbReference type="GO" id="GO:0033961">
    <property type="term" value="F:cis-stilbene-oxide hydrolase activity"/>
    <property type="evidence" value="ECO:0007669"/>
    <property type="project" value="UniProtKB-UniRule"/>
</dbReference>
<sequence>MWMVVKLLAVLVVLLAVGIGVVWQKVFAPGPLPVLHDEWWGPGQPKNMGEAITPFKINIPDSVIADLNARLDRWQNPTKPLENAQFTYGMNTDYLSKVVKFWRKDYNWKKREAFLNSLPQFKTNVAGLNLHFIHVKPKNVPAGTKVLPLLFMHGWPGSVRELYASIPLLTTPRKGYNFVFEVIAPSLPGYGFSDGAVRPGLGAVQVGVVMRQLMQRLGFNQFYLQGGDWGSIVATHMATLYPNIILGVHMNMCSSMHPLTQILYTIGSIYPLLVVDPPYQDRLYPLSKTYSQLLEESGYFHIQATKPDTVGVALRDSPVGLAAYILEKFAVWTNKEYKYLADGGIEKNYALTDLLDNVMIYWVTDSITTSMRLYAESFTSAQLGLGMDKIPANVPTACMAAPEELFYSPRAALLLKFPQLVHFSHPTKGGHFLAFEEPEMFADDVFEGMSKILSGQTSS</sequence>
<evidence type="ECO:0000256" key="5">
    <source>
        <dbReference type="ARBA" id="ARBA00022801"/>
    </source>
</evidence>
<dbReference type="InterPro" id="IPR016292">
    <property type="entry name" value="Epoxide_hydrolase"/>
</dbReference>
<dbReference type="AlphaFoldDB" id="A0A6J1SGX5"/>
<dbReference type="SUPFAM" id="SSF53474">
    <property type="entry name" value="alpha/beta-Hydrolases"/>
    <property type="match status" value="1"/>
</dbReference>
<dbReference type="OrthoDB" id="7130006at2759"/>
<dbReference type="GO" id="GO:0005789">
    <property type="term" value="C:endoplasmic reticulum membrane"/>
    <property type="evidence" value="ECO:0007669"/>
    <property type="project" value="UniProtKB-SubCell"/>
</dbReference>
<evidence type="ECO:0000256" key="3">
    <source>
        <dbReference type="ARBA" id="ARBA00010088"/>
    </source>
</evidence>
<comment type="catalytic activity">
    <reaction evidence="6">
        <text>cis-stilbene oxide + H2O = (1R,2R)-hydrobenzoin</text>
        <dbReference type="Rhea" id="RHEA:23900"/>
        <dbReference type="ChEBI" id="CHEBI:15377"/>
        <dbReference type="ChEBI" id="CHEBI:50004"/>
        <dbReference type="ChEBI" id="CHEBI:50014"/>
        <dbReference type="EC" id="3.3.2.9"/>
    </reaction>
</comment>